<protein>
    <submittedName>
        <fullName evidence="10">Alkylation response protein AidB-like acyl-CoA dehydrogenase</fullName>
    </submittedName>
</protein>
<dbReference type="InterPro" id="IPR036250">
    <property type="entry name" value="AcylCo_DH-like_C"/>
</dbReference>
<evidence type="ECO:0000256" key="3">
    <source>
        <dbReference type="ARBA" id="ARBA00022630"/>
    </source>
</evidence>
<reference evidence="10 11" key="1">
    <citation type="submission" date="2019-06" db="EMBL/GenBank/DDBJ databases">
        <title>Sequencing the genomes of 1000 actinobacteria strains.</title>
        <authorList>
            <person name="Klenk H.-P."/>
        </authorList>
    </citation>
    <scope>NUCLEOTIDE SEQUENCE [LARGE SCALE GENOMIC DNA]</scope>
    <source>
        <strain evidence="10 11">DSM 45679</strain>
    </source>
</reference>
<evidence type="ECO:0000259" key="7">
    <source>
        <dbReference type="Pfam" id="PF00441"/>
    </source>
</evidence>
<dbReference type="Gene3D" id="1.20.140.10">
    <property type="entry name" value="Butyryl-CoA Dehydrogenase, subunit A, domain 3"/>
    <property type="match status" value="1"/>
</dbReference>
<dbReference type="InterPro" id="IPR046373">
    <property type="entry name" value="Acyl-CoA_Oxase/DH_mid-dom_sf"/>
</dbReference>
<dbReference type="InterPro" id="IPR037069">
    <property type="entry name" value="AcylCoA_DH/ox_N_sf"/>
</dbReference>
<dbReference type="PIRSF" id="PIRSF016578">
    <property type="entry name" value="HsaA"/>
    <property type="match status" value="1"/>
</dbReference>
<comment type="cofactor">
    <cofactor evidence="1 6">
        <name>FAD</name>
        <dbReference type="ChEBI" id="CHEBI:57692"/>
    </cofactor>
</comment>
<evidence type="ECO:0000256" key="5">
    <source>
        <dbReference type="ARBA" id="ARBA00023002"/>
    </source>
</evidence>
<feature type="domain" description="Acyl-CoA dehydrogenase/oxidase N-terminal" evidence="9">
    <location>
        <begin position="32"/>
        <end position="114"/>
    </location>
</feature>
<keyword evidence="3 6" id="KW-0285">Flavoprotein</keyword>
<dbReference type="PANTHER" id="PTHR43884:SF25">
    <property type="entry name" value="ACYL-COA DEHYDROGENASE YDBM-RELATED"/>
    <property type="match status" value="1"/>
</dbReference>
<evidence type="ECO:0000256" key="1">
    <source>
        <dbReference type="ARBA" id="ARBA00001974"/>
    </source>
</evidence>
<feature type="domain" description="Acyl-CoA dehydrogenase/oxidase C-terminal" evidence="7">
    <location>
        <begin position="278"/>
        <end position="408"/>
    </location>
</feature>
<keyword evidence="5 6" id="KW-0560">Oxidoreductase</keyword>
<dbReference type="Pfam" id="PF02771">
    <property type="entry name" value="Acyl-CoA_dh_N"/>
    <property type="match status" value="1"/>
</dbReference>
<dbReference type="GO" id="GO:0003995">
    <property type="term" value="F:acyl-CoA dehydrogenase activity"/>
    <property type="evidence" value="ECO:0007669"/>
    <property type="project" value="TreeGrafter"/>
</dbReference>
<gene>
    <name evidence="10" type="ORF">FB471_0055</name>
</gene>
<keyword evidence="4 6" id="KW-0274">FAD</keyword>
<organism evidence="10 11">
    <name type="scientific">Amycolatopsis cihanbeyliensis</name>
    <dbReference type="NCBI Taxonomy" id="1128664"/>
    <lineage>
        <taxon>Bacteria</taxon>
        <taxon>Bacillati</taxon>
        <taxon>Actinomycetota</taxon>
        <taxon>Actinomycetes</taxon>
        <taxon>Pseudonocardiales</taxon>
        <taxon>Pseudonocardiaceae</taxon>
        <taxon>Amycolatopsis</taxon>
    </lineage>
</organism>
<dbReference type="SUPFAM" id="SSF47203">
    <property type="entry name" value="Acyl-CoA dehydrogenase C-terminal domain-like"/>
    <property type="match status" value="1"/>
</dbReference>
<dbReference type="InterPro" id="IPR006091">
    <property type="entry name" value="Acyl-CoA_Oxase/DH_mid-dom"/>
</dbReference>
<dbReference type="InterPro" id="IPR009100">
    <property type="entry name" value="AcylCoA_DH/oxidase_NM_dom_sf"/>
</dbReference>
<comment type="caution">
    <text evidence="10">The sequence shown here is derived from an EMBL/GenBank/DDBJ whole genome shotgun (WGS) entry which is preliminary data.</text>
</comment>
<sequence length="434" mass="46185">MVESRPDSPSTSDTAAGRLADLQLTARTAAGRQFVELAERHAEDFAARAEQHDVEGSFPFQNFKEMAQSSFLAGTVGAEYGGLGVDSLYDVMVGLSRLARGDASTAIAANMHVAGASVAGQFMRRSLAEGDEHTAAMLSALLGQVGSGAVVMCFPTTERGTDLTAPQMEATPADGGYVLNGRKIFGTISPAAQLFFPSVRIPKDGGGYLTGTAMVPGDAPGLVVEDNWDSLGMRASGSNDITFTDVRVPASHVFAVKDNYAKVGQGFATFALTANIPLIATFLGVAECATAHAAEAAGKRKGPRKRRLADRIPIQQLMAEIEIDLATCRAMLARVGQLADEFLARYETGDPLSAESNALMKETQCMKYVVNRKSIEVVDRAMIICGGGSYMSRHPLARLYRDVRAGPFMQPFAPYEALEYIGKVSLGLDPALDR</sequence>
<dbReference type="SUPFAM" id="SSF56645">
    <property type="entry name" value="Acyl-CoA dehydrogenase NM domain-like"/>
    <property type="match status" value="1"/>
</dbReference>
<evidence type="ECO:0000259" key="8">
    <source>
        <dbReference type="Pfam" id="PF02770"/>
    </source>
</evidence>
<dbReference type="GO" id="GO:0050660">
    <property type="term" value="F:flavin adenine dinucleotide binding"/>
    <property type="evidence" value="ECO:0007669"/>
    <property type="project" value="InterPro"/>
</dbReference>
<evidence type="ECO:0000313" key="11">
    <source>
        <dbReference type="Proteomes" id="UP000320876"/>
    </source>
</evidence>
<dbReference type="CDD" id="cd00567">
    <property type="entry name" value="ACAD"/>
    <property type="match status" value="1"/>
</dbReference>
<evidence type="ECO:0000256" key="4">
    <source>
        <dbReference type="ARBA" id="ARBA00022827"/>
    </source>
</evidence>
<evidence type="ECO:0000256" key="6">
    <source>
        <dbReference type="RuleBase" id="RU362125"/>
    </source>
</evidence>
<dbReference type="EMBL" id="VFML01000001">
    <property type="protein sequence ID" value="TQJ00433.1"/>
    <property type="molecule type" value="Genomic_DNA"/>
</dbReference>
<keyword evidence="11" id="KW-1185">Reference proteome</keyword>
<proteinExistence type="inferred from homology"/>
<evidence type="ECO:0000313" key="10">
    <source>
        <dbReference type="EMBL" id="TQJ00433.1"/>
    </source>
</evidence>
<dbReference type="Pfam" id="PF02770">
    <property type="entry name" value="Acyl-CoA_dh_M"/>
    <property type="match status" value="1"/>
</dbReference>
<dbReference type="Proteomes" id="UP000320876">
    <property type="component" value="Unassembled WGS sequence"/>
</dbReference>
<dbReference type="AlphaFoldDB" id="A0A542DBK1"/>
<accession>A0A542DBK1</accession>
<dbReference type="Pfam" id="PF00441">
    <property type="entry name" value="Acyl-CoA_dh_1"/>
    <property type="match status" value="1"/>
</dbReference>
<comment type="similarity">
    <text evidence="2 6">Belongs to the acyl-CoA dehydrogenase family.</text>
</comment>
<evidence type="ECO:0000259" key="9">
    <source>
        <dbReference type="Pfam" id="PF02771"/>
    </source>
</evidence>
<dbReference type="InterPro" id="IPR009075">
    <property type="entry name" value="AcylCo_DH/oxidase_C"/>
</dbReference>
<dbReference type="Gene3D" id="2.40.110.10">
    <property type="entry name" value="Butyryl-CoA Dehydrogenase, subunit A, domain 2"/>
    <property type="match status" value="1"/>
</dbReference>
<evidence type="ECO:0000256" key="2">
    <source>
        <dbReference type="ARBA" id="ARBA00009347"/>
    </source>
</evidence>
<name>A0A542DBK1_AMYCI</name>
<dbReference type="Gene3D" id="1.10.540.10">
    <property type="entry name" value="Acyl-CoA dehydrogenase/oxidase, N-terminal domain"/>
    <property type="match status" value="1"/>
</dbReference>
<dbReference type="InterPro" id="IPR013786">
    <property type="entry name" value="AcylCoA_DH/ox_N"/>
</dbReference>
<feature type="domain" description="Acyl-CoA oxidase/dehydrogenase middle" evidence="8">
    <location>
        <begin position="159"/>
        <end position="246"/>
    </location>
</feature>
<dbReference type="PANTHER" id="PTHR43884">
    <property type="entry name" value="ACYL-COA DEHYDROGENASE"/>
    <property type="match status" value="1"/>
</dbReference>